<dbReference type="SUPFAM" id="SSF52540">
    <property type="entry name" value="P-loop containing nucleoside triphosphate hydrolases"/>
    <property type="match status" value="1"/>
</dbReference>
<name>A0A9W7AS59_9STRA</name>
<dbReference type="Proteomes" id="UP001162640">
    <property type="component" value="Unassembled WGS sequence"/>
</dbReference>
<evidence type="ECO:0000256" key="1">
    <source>
        <dbReference type="SAM" id="MobiDB-lite"/>
    </source>
</evidence>
<comment type="caution">
    <text evidence="2">The sequence shown here is derived from an EMBL/GenBank/DDBJ whole genome shotgun (WGS) entry which is preliminary data.</text>
</comment>
<dbReference type="InterPro" id="IPR027417">
    <property type="entry name" value="P-loop_NTPase"/>
</dbReference>
<dbReference type="EMBL" id="BLQM01000232">
    <property type="protein sequence ID" value="GMH77367.1"/>
    <property type="molecule type" value="Genomic_DNA"/>
</dbReference>
<evidence type="ECO:0000313" key="3">
    <source>
        <dbReference type="Proteomes" id="UP001162640"/>
    </source>
</evidence>
<accession>A0A9W7AS59</accession>
<reference evidence="3" key="1">
    <citation type="journal article" date="2023" name="Commun. Biol.">
        <title>Genome analysis of Parmales, the sister group of diatoms, reveals the evolutionary specialization of diatoms from phago-mixotrophs to photoautotrophs.</title>
        <authorList>
            <person name="Ban H."/>
            <person name="Sato S."/>
            <person name="Yoshikawa S."/>
            <person name="Yamada K."/>
            <person name="Nakamura Y."/>
            <person name="Ichinomiya M."/>
            <person name="Sato N."/>
            <person name="Blanc-Mathieu R."/>
            <person name="Endo H."/>
            <person name="Kuwata A."/>
            <person name="Ogata H."/>
        </authorList>
    </citation>
    <scope>NUCLEOTIDE SEQUENCE [LARGE SCALE GENOMIC DNA]</scope>
</reference>
<feature type="compositionally biased region" description="Basic and acidic residues" evidence="1">
    <location>
        <begin position="361"/>
        <end position="391"/>
    </location>
</feature>
<dbReference type="AlphaFoldDB" id="A0A9W7AS59"/>
<gene>
    <name evidence="2" type="ORF">TL16_g07383</name>
</gene>
<feature type="region of interest" description="Disordered" evidence="1">
    <location>
        <begin position="361"/>
        <end position="405"/>
    </location>
</feature>
<protein>
    <submittedName>
        <fullName evidence="2">Uncharacterized protein</fullName>
    </submittedName>
</protein>
<evidence type="ECO:0000313" key="2">
    <source>
        <dbReference type="EMBL" id="GMH77367.1"/>
    </source>
</evidence>
<proteinExistence type="predicted"/>
<organism evidence="2 3">
    <name type="scientific">Triparma laevis f. inornata</name>
    <dbReference type="NCBI Taxonomy" id="1714386"/>
    <lineage>
        <taxon>Eukaryota</taxon>
        <taxon>Sar</taxon>
        <taxon>Stramenopiles</taxon>
        <taxon>Ochrophyta</taxon>
        <taxon>Bolidophyceae</taxon>
        <taxon>Parmales</taxon>
        <taxon>Triparmaceae</taxon>
        <taxon>Triparma</taxon>
    </lineage>
</organism>
<feature type="compositionally biased region" description="Acidic residues" evidence="1">
    <location>
        <begin position="392"/>
        <end position="405"/>
    </location>
</feature>
<sequence>MWSTPLPPLSLLTVPTAKRTEYLTSTSLHPITILLGPSGVGKSSMVKLMTPCIEYEVGYNDWDGSRVDDEFLKFCEESCCGLSLENNNSSTSTSSTTSTKFVLIQDLPTSPETVNLGLSNFLGPASTKLVIILSTSSFIDPIKQYNLTPISRSINIIKFNPNTKSNLVKAFKGVLKRERVANLVDDKILKNLAEKCNGDVRVGILELQIIVAHIKHKKRLGERVNTSSFGVDRTEDLSPFRCVGKLLACKKDESGNFLEKFDSVIEKCEWSVDTVSAYMNGYMVPFYGDDIEALCEGFATLSDAVHIGEIYPFEFGSENGEGYKKAIVSRAVAANGGGGKGGGGLWKMEKPRIFDVWRQAKEKDGREEDFTDRKPFNRRAEGGEKVGGLKEVDDDMIDDSDNDEW</sequence>